<evidence type="ECO:0000256" key="6">
    <source>
        <dbReference type="SAM" id="Phobius"/>
    </source>
</evidence>
<feature type="transmembrane region" description="Helical" evidence="6">
    <location>
        <begin position="173"/>
        <end position="191"/>
    </location>
</feature>
<dbReference type="EMBL" id="QFYR01000006">
    <property type="protein sequence ID" value="RAK50703.1"/>
    <property type="molecule type" value="Genomic_DNA"/>
</dbReference>
<dbReference type="InterPro" id="IPR051533">
    <property type="entry name" value="WaaL-like"/>
</dbReference>
<dbReference type="Proteomes" id="UP000249725">
    <property type="component" value="Unassembled WGS sequence"/>
</dbReference>
<feature type="transmembrane region" description="Helical" evidence="6">
    <location>
        <begin position="436"/>
        <end position="457"/>
    </location>
</feature>
<reference evidence="9" key="1">
    <citation type="submission" date="2018-05" db="EMBL/GenBank/DDBJ databases">
        <authorList>
            <person name="Li X."/>
        </authorList>
    </citation>
    <scope>NUCLEOTIDE SEQUENCE [LARGE SCALE GENOMIC DNA]</scope>
    <source>
        <strain evidence="9">YIM 73061</strain>
    </source>
</reference>
<feature type="transmembrane region" description="Helical" evidence="6">
    <location>
        <begin position="259"/>
        <end position="280"/>
    </location>
</feature>
<feature type="transmembrane region" description="Helical" evidence="6">
    <location>
        <begin position="414"/>
        <end position="430"/>
    </location>
</feature>
<organism evidence="8 9">
    <name type="scientific">Phenylobacterium deserti</name>
    <dbReference type="NCBI Taxonomy" id="1914756"/>
    <lineage>
        <taxon>Bacteria</taxon>
        <taxon>Pseudomonadati</taxon>
        <taxon>Pseudomonadota</taxon>
        <taxon>Alphaproteobacteria</taxon>
        <taxon>Caulobacterales</taxon>
        <taxon>Caulobacteraceae</taxon>
        <taxon>Phenylobacterium</taxon>
    </lineage>
</organism>
<dbReference type="OrthoDB" id="4391260at2"/>
<feature type="transmembrane region" description="Helical" evidence="6">
    <location>
        <begin position="383"/>
        <end position="407"/>
    </location>
</feature>
<feature type="transmembrane region" description="Helical" evidence="6">
    <location>
        <begin position="211"/>
        <end position="230"/>
    </location>
</feature>
<sequence length="512" mass="55458">MTASWDSFRGSARPRRIRGGEIPAPGALSWRQQRRMILEAQKAARERAETEQTEAAAPSYNEIRIGRLRLDIDAVFTFALIIPMLFAANAGSLSAAALAGLTPLYVFARRRQLIQVLIPRLFLLSVPIYALVTTVWSEAPGETLKYAIEFGITVAIGLLIATARNQEAVLKSLALAFLIYVVASVALGGRVAVGANGGTAFSGLTYSKNLLADITATGLIVSLAVGIIAFRSRSWFWMGVAGLAVVLDFYVVLAARSAGALLGLMMGALPMLTLAPLVWAGKAVRGWLTATVTVVLLAAAVTHKWLIQTVIEVGASAFGKDATFTGRTYIWYRASELIKEKPALGMGYNAFWLQGNVDAEGLWQFGGITNRSGFTFHNTLVEILVTMGWAGAVICIACLVIGAFFLIRKFVTRPTLPLVFWISLLLYEMTRMPIESIAILPFYFSTALIFAALGSGFNGVKPARVPRGAYRHQPQVVEVRPILYATTTWANPTLSAVRGSLRIRQQGSGDPR</sequence>
<dbReference type="PANTHER" id="PTHR37422:SF17">
    <property type="entry name" value="O-ANTIGEN LIGASE"/>
    <property type="match status" value="1"/>
</dbReference>
<evidence type="ECO:0000256" key="2">
    <source>
        <dbReference type="ARBA" id="ARBA00022692"/>
    </source>
</evidence>
<dbReference type="GO" id="GO:0016020">
    <property type="term" value="C:membrane"/>
    <property type="evidence" value="ECO:0007669"/>
    <property type="project" value="UniProtKB-SubCell"/>
</dbReference>
<keyword evidence="4 6" id="KW-0472">Membrane</keyword>
<comment type="subcellular location">
    <subcellularLocation>
        <location evidence="1">Membrane</location>
        <topology evidence="1">Multi-pass membrane protein</topology>
    </subcellularLocation>
</comment>
<proteinExistence type="predicted"/>
<feature type="transmembrane region" description="Helical" evidence="6">
    <location>
        <begin position="113"/>
        <end position="132"/>
    </location>
</feature>
<comment type="caution">
    <text evidence="8">The sequence shown here is derived from an EMBL/GenBank/DDBJ whole genome shotgun (WGS) entry which is preliminary data.</text>
</comment>
<accession>A0A328A814</accession>
<feature type="transmembrane region" description="Helical" evidence="6">
    <location>
        <begin position="287"/>
        <end position="307"/>
    </location>
</feature>
<feature type="domain" description="O-antigen ligase-related" evidence="7">
    <location>
        <begin position="243"/>
        <end position="394"/>
    </location>
</feature>
<keyword evidence="9" id="KW-1185">Reference proteome</keyword>
<gene>
    <name evidence="8" type="ORF">DJ018_18300</name>
</gene>
<dbReference type="Pfam" id="PF04932">
    <property type="entry name" value="Wzy_C"/>
    <property type="match status" value="1"/>
</dbReference>
<evidence type="ECO:0000256" key="1">
    <source>
        <dbReference type="ARBA" id="ARBA00004141"/>
    </source>
</evidence>
<dbReference type="InterPro" id="IPR007016">
    <property type="entry name" value="O-antigen_ligase-rel_domated"/>
</dbReference>
<keyword evidence="3 6" id="KW-1133">Transmembrane helix</keyword>
<evidence type="ECO:0000259" key="7">
    <source>
        <dbReference type="Pfam" id="PF04932"/>
    </source>
</evidence>
<name>A0A328A814_9CAUL</name>
<keyword evidence="2 6" id="KW-0812">Transmembrane</keyword>
<feature type="transmembrane region" description="Helical" evidence="6">
    <location>
        <begin position="74"/>
        <end position="101"/>
    </location>
</feature>
<dbReference type="PANTHER" id="PTHR37422">
    <property type="entry name" value="TEICHURONIC ACID BIOSYNTHESIS PROTEIN TUAE"/>
    <property type="match status" value="1"/>
</dbReference>
<dbReference type="RefSeq" id="WP_111516432.1">
    <property type="nucleotide sequence ID" value="NZ_QFYR01000006.1"/>
</dbReference>
<feature type="transmembrane region" description="Helical" evidence="6">
    <location>
        <begin position="235"/>
        <end position="253"/>
    </location>
</feature>
<feature type="transmembrane region" description="Helical" evidence="6">
    <location>
        <begin position="144"/>
        <end position="161"/>
    </location>
</feature>
<dbReference type="AlphaFoldDB" id="A0A328A814"/>
<protein>
    <recommendedName>
        <fullName evidence="7">O-antigen ligase-related domain-containing protein</fullName>
    </recommendedName>
</protein>
<evidence type="ECO:0000256" key="5">
    <source>
        <dbReference type="SAM" id="MobiDB-lite"/>
    </source>
</evidence>
<feature type="region of interest" description="Disordered" evidence="5">
    <location>
        <begin position="1"/>
        <end position="24"/>
    </location>
</feature>
<evidence type="ECO:0000313" key="9">
    <source>
        <dbReference type="Proteomes" id="UP000249725"/>
    </source>
</evidence>
<evidence type="ECO:0000313" key="8">
    <source>
        <dbReference type="EMBL" id="RAK50703.1"/>
    </source>
</evidence>
<evidence type="ECO:0000256" key="4">
    <source>
        <dbReference type="ARBA" id="ARBA00023136"/>
    </source>
</evidence>
<evidence type="ECO:0000256" key="3">
    <source>
        <dbReference type="ARBA" id="ARBA00022989"/>
    </source>
</evidence>